<dbReference type="InterPro" id="IPR000259">
    <property type="entry name" value="Adhesion_dom_fimbrial"/>
</dbReference>
<evidence type="ECO:0000259" key="1">
    <source>
        <dbReference type="Pfam" id="PF00419"/>
    </source>
</evidence>
<sequence length="183" mass="20115">MRILNTVCQLSLLTGLMLVCGGAEAGLRLYGRATMRGEVVASACTIALADRFQSVPMGELPLRDLQSGHGRTTRDFVIHLDNCSTSGRQFMAQETDPAIRVRFDGLRGNRPGLFRTLGDARGVALQLQDARQEIVYPGEYLPVLYQKAYNQQVLQYRVSLVPDGNALAGGDYSAALRFSINYE</sequence>
<dbReference type="SUPFAM" id="SSF49401">
    <property type="entry name" value="Bacterial adhesins"/>
    <property type="match status" value="1"/>
</dbReference>
<dbReference type="PANTHER" id="PTHR33420:SF26">
    <property type="entry name" value="FIMBRIAL SUBUNIT"/>
    <property type="match status" value="1"/>
</dbReference>
<evidence type="ECO:0000313" key="3">
    <source>
        <dbReference type="EMBL" id="ECU7778815.1"/>
    </source>
</evidence>
<dbReference type="Gene3D" id="2.60.40.1090">
    <property type="entry name" value="Fimbrial-type adhesion domain"/>
    <property type="match status" value="1"/>
</dbReference>
<dbReference type="InterPro" id="IPR008966">
    <property type="entry name" value="Adhesion_dom_sf"/>
</dbReference>
<feature type="domain" description="Fimbrial-type adhesion" evidence="1">
    <location>
        <begin position="35"/>
        <end position="182"/>
    </location>
</feature>
<dbReference type="GO" id="GO:0043709">
    <property type="term" value="P:cell adhesion involved in single-species biofilm formation"/>
    <property type="evidence" value="ECO:0007669"/>
    <property type="project" value="TreeGrafter"/>
</dbReference>
<dbReference type="EMBL" id="AAKRAQ010000033">
    <property type="protein sequence ID" value="ECU7778815.1"/>
    <property type="molecule type" value="Genomic_DNA"/>
</dbReference>
<protein>
    <submittedName>
        <fullName evidence="2">Type 1 fimbrial protein</fullName>
    </submittedName>
</protein>
<name>A0A5H6TNU8_SALAB</name>
<comment type="caution">
    <text evidence="2">The sequence shown here is derived from an EMBL/GenBank/DDBJ whole genome shotgun (WGS) entry which is preliminary data.</text>
</comment>
<dbReference type="InterPro" id="IPR036937">
    <property type="entry name" value="Adhesion_dom_fimbrial_sf"/>
</dbReference>
<dbReference type="InterPro" id="IPR050263">
    <property type="entry name" value="Bact_Fimbrial_Adh_Pro"/>
</dbReference>
<gene>
    <name evidence="3" type="ORF">BEJ32_22160</name>
    <name evidence="2" type="ORF">DVF10_25790</name>
</gene>
<dbReference type="AlphaFoldDB" id="A0A5H6TNU8"/>
<dbReference type="Pfam" id="PF00419">
    <property type="entry name" value="Fimbrial"/>
    <property type="match status" value="1"/>
</dbReference>
<accession>A0A5H6TNU8</accession>
<evidence type="ECO:0000313" key="2">
    <source>
        <dbReference type="EMBL" id="EBS6069412.1"/>
    </source>
</evidence>
<dbReference type="GO" id="GO:0009289">
    <property type="term" value="C:pilus"/>
    <property type="evidence" value="ECO:0007669"/>
    <property type="project" value="InterPro"/>
</dbReference>
<organism evidence="2">
    <name type="scientific">Salmonella abony</name>
    <dbReference type="NCBI Taxonomy" id="29482"/>
    <lineage>
        <taxon>Bacteria</taxon>
        <taxon>Pseudomonadati</taxon>
        <taxon>Pseudomonadota</taxon>
        <taxon>Gammaproteobacteria</taxon>
        <taxon>Enterobacterales</taxon>
        <taxon>Enterobacteriaceae</taxon>
        <taxon>Salmonella</taxon>
    </lineage>
</organism>
<reference evidence="2" key="1">
    <citation type="submission" date="2018-07" db="EMBL/GenBank/DDBJ databases">
        <authorList>
            <person name="Ashton P.M."/>
            <person name="Dallman T."/>
            <person name="Nair S."/>
            <person name="De Pinna E."/>
            <person name="Peters T."/>
            <person name="Grant K."/>
        </authorList>
    </citation>
    <scope>NUCLEOTIDE SEQUENCE</scope>
    <source>
        <strain evidence="2">506860</strain>
    </source>
</reference>
<dbReference type="EMBL" id="AAGWAL010000082">
    <property type="protein sequence ID" value="EBS6069412.1"/>
    <property type="molecule type" value="Genomic_DNA"/>
</dbReference>
<reference evidence="3" key="2">
    <citation type="submission" date="2018-07" db="EMBL/GenBank/DDBJ databases">
        <authorList>
            <consortium name="PulseNet: The National Subtyping Network for Foodborne Disease Surveillance"/>
            <person name="Tarr C.L."/>
            <person name="Trees E."/>
            <person name="Katz L.S."/>
            <person name="Carleton-Romer H.A."/>
            <person name="Stroika S."/>
            <person name="Kucerova Z."/>
            <person name="Roache K.F."/>
            <person name="Sabol A.L."/>
            <person name="Besser J."/>
            <person name="Gerner-Smidt P."/>
        </authorList>
    </citation>
    <scope>NUCLEOTIDE SEQUENCE</scope>
    <source>
        <strain evidence="3">PNUSAS003091</strain>
    </source>
</reference>
<dbReference type="PANTHER" id="PTHR33420">
    <property type="entry name" value="FIMBRIAL SUBUNIT ELFA-RELATED"/>
    <property type="match status" value="1"/>
</dbReference>
<proteinExistence type="predicted"/>